<dbReference type="AlphaFoldDB" id="A0A1M8A279"/>
<dbReference type="GO" id="GO:0016874">
    <property type="term" value="F:ligase activity"/>
    <property type="evidence" value="ECO:0007669"/>
    <property type="project" value="UniProtKB-KW"/>
</dbReference>
<comment type="subcellular location">
    <subcellularLocation>
        <location evidence="1">Cytoplasm</location>
    </subcellularLocation>
</comment>
<dbReference type="CDD" id="cd16652">
    <property type="entry name" value="dRING_Rmd5p-like"/>
    <property type="match status" value="1"/>
</dbReference>
<dbReference type="InterPro" id="IPR045098">
    <property type="entry name" value="Fyv10_fam"/>
</dbReference>
<dbReference type="GO" id="GO:0005737">
    <property type="term" value="C:cytoplasm"/>
    <property type="evidence" value="ECO:0007669"/>
    <property type="project" value="UniProtKB-SubCell"/>
</dbReference>
<comment type="similarity">
    <text evidence="6">Belongs to the RMD5/GID2 family.</text>
</comment>
<dbReference type="EMBL" id="LT671821">
    <property type="protein sequence ID" value="SHO76304.1"/>
    <property type="molecule type" value="Genomic_DNA"/>
</dbReference>
<dbReference type="PANTHER" id="PTHR12170:SF3">
    <property type="entry name" value="GH10162P"/>
    <property type="match status" value="1"/>
</dbReference>
<evidence type="ECO:0000256" key="8">
    <source>
        <dbReference type="ARBA" id="ARBA00080744"/>
    </source>
</evidence>
<dbReference type="InterPro" id="IPR027370">
    <property type="entry name" value="Znf-RING_euk"/>
</dbReference>
<name>A0A1M8A279_MALS4</name>
<keyword evidence="2" id="KW-0963">Cytoplasm</keyword>
<dbReference type="OrthoDB" id="1933281at2759"/>
<dbReference type="GO" id="GO:0061630">
    <property type="term" value="F:ubiquitin protein ligase activity"/>
    <property type="evidence" value="ECO:0007669"/>
    <property type="project" value="InterPro"/>
</dbReference>
<dbReference type="InterPro" id="IPR013083">
    <property type="entry name" value="Znf_RING/FYVE/PHD"/>
</dbReference>
<dbReference type="VEuPathDB" id="FungiDB:MSYG_0642"/>
<dbReference type="InterPro" id="IPR037683">
    <property type="entry name" value="Rmd5_dRing"/>
</dbReference>
<keyword evidence="11" id="KW-0436">Ligase</keyword>
<dbReference type="Gene3D" id="3.30.40.10">
    <property type="entry name" value="Zinc/RING finger domain, C3HC4 (zinc finger)"/>
    <property type="match status" value="1"/>
</dbReference>
<evidence type="ECO:0000313" key="11">
    <source>
        <dbReference type="EMBL" id="SHO76304.1"/>
    </source>
</evidence>
<evidence type="ECO:0000256" key="1">
    <source>
        <dbReference type="ARBA" id="ARBA00004496"/>
    </source>
</evidence>
<evidence type="ECO:0000256" key="2">
    <source>
        <dbReference type="ARBA" id="ARBA00022490"/>
    </source>
</evidence>
<evidence type="ECO:0000256" key="4">
    <source>
        <dbReference type="ARBA" id="ARBA00022771"/>
    </source>
</evidence>
<dbReference type="InterPro" id="IPR044063">
    <property type="entry name" value="ZF_RING_GID"/>
</dbReference>
<keyword evidence="12" id="KW-1185">Reference proteome</keyword>
<dbReference type="GO" id="GO:0034657">
    <property type="term" value="C:GID complex"/>
    <property type="evidence" value="ECO:0007669"/>
    <property type="project" value="TreeGrafter"/>
</dbReference>
<dbReference type="GO" id="GO:0005634">
    <property type="term" value="C:nucleus"/>
    <property type="evidence" value="ECO:0007669"/>
    <property type="project" value="TreeGrafter"/>
</dbReference>
<evidence type="ECO:0000259" key="10">
    <source>
        <dbReference type="PROSITE" id="PS51867"/>
    </source>
</evidence>
<dbReference type="GO" id="GO:0043161">
    <property type="term" value="P:proteasome-mediated ubiquitin-dependent protein catabolic process"/>
    <property type="evidence" value="ECO:0007669"/>
    <property type="project" value="InterPro"/>
</dbReference>
<reference evidence="12" key="1">
    <citation type="journal article" date="2017" name="Nucleic Acids Res.">
        <title>Proteogenomics produces comprehensive and highly accurate protein-coding gene annotation in a complete genome assembly of Malassezia sympodialis.</title>
        <authorList>
            <person name="Zhu Y."/>
            <person name="Engstroem P.G."/>
            <person name="Tellgren-Roth C."/>
            <person name="Baudo C.D."/>
            <person name="Kennell J.C."/>
            <person name="Sun S."/>
            <person name="Billmyre R.B."/>
            <person name="Schroeder M.S."/>
            <person name="Andersson A."/>
            <person name="Holm T."/>
            <person name="Sigurgeirsson B."/>
            <person name="Wu G."/>
            <person name="Sankaranarayanan S.R."/>
            <person name="Siddharthan R."/>
            <person name="Sanyal K."/>
            <person name="Lundeberg J."/>
            <person name="Nystedt B."/>
            <person name="Boekhout T."/>
            <person name="Dawson T.L. Jr."/>
            <person name="Heitman J."/>
            <person name="Scheynius A."/>
            <person name="Lehtioe J."/>
        </authorList>
    </citation>
    <scope>NUCLEOTIDE SEQUENCE [LARGE SCALE GENOMIC DNA]</scope>
    <source>
        <strain evidence="12">ATCC 42132</strain>
    </source>
</reference>
<dbReference type="PANTHER" id="PTHR12170">
    <property type="entry name" value="MACROPHAGE ERYTHROBLAST ATTACHER-RELATED"/>
    <property type="match status" value="1"/>
</dbReference>
<keyword evidence="3" id="KW-0479">Metal-binding</keyword>
<evidence type="ECO:0000256" key="7">
    <source>
        <dbReference type="ARBA" id="ARBA00075398"/>
    </source>
</evidence>
<evidence type="ECO:0000256" key="9">
    <source>
        <dbReference type="PROSITE-ProRule" id="PRU01215"/>
    </source>
</evidence>
<feature type="domain" description="RING-Gid-type" evidence="10">
    <location>
        <begin position="378"/>
        <end position="420"/>
    </location>
</feature>
<feature type="zinc finger region" description="RING-Gid-type" evidence="9">
    <location>
        <begin position="378"/>
        <end position="420"/>
    </location>
</feature>
<evidence type="ECO:0000313" key="12">
    <source>
        <dbReference type="Proteomes" id="UP000186303"/>
    </source>
</evidence>
<dbReference type="Proteomes" id="UP000186303">
    <property type="component" value="Chromosome 1"/>
</dbReference>
<keyword evidence="5" id="KW-0862">Zinc</keyword>
<evidence type="ECO:0000256" key="6">
    <source>
        <dbReference type="ARBA" id="ARBA00061136"/>
    </source>
</evidence>
<evidence type="ECO:0000256" key="5">
    <source>
        <dbReference type="ARBA" id="ARBA00022833"/>
    </source>
</evidence>
<proteinExistence type="inferred from homology"/>
<keyword evidence="4 9" id="KW-0863">Zinc-finger</keyword>
<gene>
    <name evidence="11" type="ORF">MSYG_0642</name>
</gene>
<dbReference type="InterPro" id="IPR024964">
    <property type="entry name" value="CTLH/CRA"/>
</dbReference>
<dbReference type="Pfam" id="PF10607">
    <property type="entry name" value="CTLH"/>
    <property type="match status" value="1"/>
</dbReference>
<organism evidence="11 12">
    <name type="scientific">Malassezia sympodialis (strain ATCC 42132)</name>
    <name type="common">Atopic eczema-associated yeast</name>
    <dbReference type="NCBI Taxonomy" id="1230383"/>
    <lineage>
        <taxon>Eukaryota</taxon>
        <taxon>Fungi</taxon>
        <taxon>Dikarya</taxon>
        <taxon>Basidiomycota</taxon>
        <taxon>Ustilaginomycotina</taxon>
        <taxon>Malasseziomycetes</taxon>
        <taxon>Malasseziales</taxon>
        <taxon>Malasseziaceae</taxon>
        <taxon>Malassezia</taxon>
    </lineage>
</organism>
<protein>
    <recommendedName>
        <fullName evidence="8">GID complex catalytic subunit 2</fullName>
    </recommendedName>
    <alternativeName>
        <fullName evidence="7">Glucose-induced degradation protein 2</fullName>
    </alternativeName>
</protein>
<dbReference type="STRING" id="1230383.A0A1M8A279"/>
<dbReference type="OMA" id="LIRECKM"/>
<dbReference type="Pfam" id="PF13445">
    <property type="entry name" value="zf-RING_UBOX"/>
    <property type="match status" value="1"/>
</dbReference>
<dbReference type="FunFam" id="3.30.40.10:FF:000143">
    <property type="entry name" value="Regulator of gluconeogenesis Rmd5"/>
    <property type="match status" value="1"/>
</dbReference>
<sequence>MLGISTTCGPRIGVTMDSMRGHVKVLRHHIPYNDHEKIPPVSVNAIDALIDTCSSLHVPPSLDRIVSLKQKIYQVRKRIDEVNRQQYTSLNKLSRSIDQVFPDNVEDLIPPELFQDHACKQALDLAVFEYLTRTGEKTIANKFLKCSEILPHRAEEVAFQTLQDLTNDLKIGRLDRIRKWVMAHHDELEMQQSSLGYMLHRHEFLRLALGRDIPLETSDLHFNIASSTNVSMAFNFGRHHFRPYFSTSLAQIQQLFSLLLFIPRIPLDNQGLRGNEYPNEEAILTRIPDRYRDLINMCDDEEANMLNLFQRDYCAVSNIPLFDPLEISVSVGADVALPRLVKARKVMQQQGHEWSQADELPIEIPIPQGLNYHSTFICPVSKEVATEENPPMRQPCGHVVCLEALQQIGQARKRIKCPYCPAESKLSDACRMYF</sequence>
<dbReference type="SUPFAM" id="SSF57850">
    <property type="entry name" value="RING/U-box"/>
    <property type="match status" value="1"/>
</dbReference>
<accession>A0A1M8A279</accession>
<evidence type="ECO:0000256" key="3">
    <source>
        <dbReference type="ARBA" id="ARBA00022723"/>
    </source>
</evidence>
<dbReference type="GO" id="GO:0008270">
    <property type="term" value="F:zinc ion binding"/>
    <property type="evidence" value="ECO:0007669"/>
    <property type="project" value="UniProtKB-KW"/>
</dbReference>
<dbReference type="PROSITE" id="PS51867">
    <property type="entry name" value="ZF_RING_GID"/>
    <property type="match status" value="1"/>
</dbReference>